<name>A0AAJ0MI49_9PEZI</name>
<keyword evidence="3" id="KW-1185">Reference proteome</keyword>
<gene>
    <name evidence="2" type="ORF">B0T25DRAFT_534310</name>
</gene>
<evidence type="ECO:0000313" key="2">
    <source>
        <dbReference type="EMBL" id="KAK3359959.1"/>
    </source>
</evidence>
<dbReference type="Proteomes" id="UP001275084">
    <property type="component" value="Unassembled WGS sequence"/>
</dbReference>
<reference evidence="2" key="1">
    <citation type="journal article" date="2023" name="Mol. Phylogenet. Evol.">
        <title>Genome-scale phylogeny and comparative genomics of the fungal order Sordariales.</title>
        <authorList>
            <person name="Hensen N."/>
            <person name="Bonometti L."/>
            <person name="Westerberg I."/>
            <person name="Brannstrom I.O."/>
            <person name="Guillou S."/>
            <person name="Cros-Aarteil S."/>
            <person name="Calhoun S."/>
            <person name="Haridas S."/>
            <person name="Kuo A."/>
            <person name="Mondo S."/>
            <person name="Pangilinan J."/>
            <person name="Riley R."/>
            <person name="LaButti K."/>
            <person name="Andreopoulos B."/>
            <person name="Lipzen A."/>
            <person name="Chen C."/>
            <person name="Yan M."/>
            <person name="Daum C."/>
            <person name="Ng V."/>
            <person name="Clum A."/>
            <person name="Steindorff A."/>
            <person name="Ohm R.A."/>
            <person name="Martin F."/>
            <person name="Silar P."/>
            <person name="Natvig D.O."/>
            <person name="Lalanne C."/>
            <person name="Gautier V."/>
            <person name="Ament-Velasquez S.L."/>
            <person name="Kruys A."/>
            <person name="Hutchinson M.I."/>
            <person name="Powell A.J."/>
            <person name="Barry K."/>
            <person name="Miller A.N."/>
            <person name="Grigoriev I.V."/>
            <person name="Debuchy R."/>
            <person name="Gladieux P."/>
            <person name="Hiltunen Thoren M."/>
            <person name="Johannesson H."/>
        </authorList>
    </citation>
    <scope>NUCLEOTIDE SEQUENCE</scope>
    <source>
        <strain evidence="2">CBS 955.72</strain>
    </source>
</reference>
<evidence type="ECO:0000313" key="3">
    <source>
        <dbReference type="Proteomes" id="UP001275084"/>
    </source>
</evidence>
<accession>A0AAJ0MI49</accession>
<reference evidence="2" key="2">
    <citation type="submission" date="2023-06" db="EMBL/GenBank/DDBJ databases">
        <authorList>
            <consortium name="Lawrence Berkeley National Laboratory"/>
            <person name="Haridas S."/>
            <person name="Hensen N."/>
            <person name="Bonometti L."/>
            <person name="Westerberg I."/>
            <person name="Brannstrom I.O."/>
            <person name="Guillou S."/>
            <person name="Cros-Aarteil S."/>
            <person name="Calhoun S."/>
            <person name="Kuo A."/>
            <person name="Mondo S."/>
            <person name="Pangilinan J."/>
            <person name="Riley R."/>
            <person name="Labutti K."/>
            <person name="Andreopoulos B."/>
            <person name="Lipzen A."/>
            <person name="Chen C."/>
            <person name="Yanf M."/>
            <person name="Daum C."/>
            <person name="Ng V."/>
            <person name="Clum A."/>
            <person name="Steindorff A."/>
            <person name="Ohm R."/>
            <person name="Martin F."/>
            <person name="Silar P."/>
            <person name="Natvig D."/>
            <person name="Lalanne C."/>
            <person name="Gautier V."/>
            <person name="Ament-Velasquez S.L."/>
            <person name="Kruys A."/>
            <person name="Hutchinson M.I."/>
            <person name="Powell A.J."/>
            <person name="Barry K."/>
            <person name="Miller A.N."/>
            <person name="Grigoriev I.V."/>
            <person name="Debuchy R."/>
            <person name="Gladieux P."/>
            <person name="Thoren M.H."/>
            <person name="Johannesson H."/>
        </authorList>
    </citation>
    <scope>NUCLEOTIDE SEQUENCE</scope>
    <source>
        <strain evidence="2">CBS 955.72</strain>
    </source>
</reference>
<organism evidence="2 3">
    <name type="scientific">Lasiosphaeria hispida</name>
    <dbReference type="NCBI Taxonomy" id="260671"/>
    <lineage>
        <taxon>Eukaryota</taxon>
        <taxon>Fungi</taxon>
        <taxon>Dikarya</taxon>
        <taxon>Ascomycota</taxon>
        <taxon>Pezizomycotina</taxon>
        <taxon>Sordariomycetes</taxon>
        <taxon>Sordariomycetidae</taxon>
        <taxon>Sordariales</taxon>
        <taxon>Lasiosphaeriaceae</taxon>
        <taxon>Lasiosphaeria</taxon>
    </lineage>
</organism>
<comment type="caution">
    <text evidence="2">The sequence shown here is derived from an EMBL/GenBank/DDBJ whole genome shotgun (WGS) entry which is preliminary data.</text>
</comment>
<proteinExistence type="predicted"/>
<sequence>MSEQQAAGVDRPFTNQDDQAILAMKTSGAQPQQIADILKRSVKSITQRHRELTATANTTTKPLACSRPFTHLDDGCMNAMAASGAGPQEVADFLKRDLGEILQRAKELTKMTTTTSIKTKRATPPTPPKARTRKEPTRPSNTTSQQPPPTPPATVLQPYTPWTWTPSCGACQDENCTSWSAHERWLEMQDILLAHTRLYTPAAMPMPGPDLSSSDACMLALFDAEYQARRWTALSERFHGWSGRSIPPDVLQRRMEY</sequence>
<feature type="region of interest" description="Disordered" evidence="1">
    <location>
        <begin position="110"/>
        <end position="154"/>
    </location>
</feature>
<protein>
    <submittedName>
        <fullName evidence="2">Uncharacterized protein</fullName>
    </submittedName>
</protein>
<evidence type="ECO:0000256" key="1">
    <source>
        <dbReference type="SAM" id="MobiDB-lite"/>
    </source>
</evidence>
<dbReference type="EMBL" id="JAUIQD010000002">
    <property type="protein sequence ID" value="KAK3359959.1"/>
    <property type="molecule type" value="Genomic_DNA"/>
</dbReference>
<dbReference type="AlphaFoldDB" id="A0AAJ0MI49"/>